<feature type="transmembrane region" description="Helical" evidence="1">
    <location>
        <begin position="58"/>
        <end position="78"/>
    </location>
</feature>
<evidence type="ECO:0000256" key="1">
    <source>
        <dbReference type="SAM" id="Phobius"/>
    </source>
</evidence>
<keyword evidence="1" id="KW-0472">Membrane</keyword>
<feature type="transmembrane region" description="Helical" evidence="1">
    <location>
        <begin position="90"/>
        <end position="110"/>
    </location>
</feature>
<evidence type="ECO:0008006" key="4">
    <source>
        <dbReference type="Google" id="ProtNLM"/>
    </source>
</evidence>
<name>A0ABP7DGJ1_9ACTN</name>
<keyword evidence="3" id="KW-1185">Reference proteome</keyword>
<accession>A0ABP7DGJ1</accession>
<gene>
    <name evidence="2" type="ORF">GCM10022204_21810</name>
</gene>
<organism evidence="2 3">
    <name type="scientific">Microlunatus aurantiacus</name>
    <dbReference type="NCBI Taxonomy" id="446786"/>
    <lineage>
        <taxon>Bacteria</taxon>
        <taxon>Bacillati</taxon>
        <taxon>Actinomycetota</taxon>
        <taxon>Actinomycetes</taxon>
        <taxon>Propionibacteriales</taxon>
        <taxon>Propionibacteriaceae</taxon>
        <taxon>Microlunatus</taxon>
    </lineage>
</organism>
<comment type="caution">
    <text evidence="2">The sequence shown here is derived from an EMBL/GenBank/DDBJ whole genome shotgun (WGS) entry which is preliminary data.</text>
</comment>
<dbReference type="EMBL" id="BAAAYX010000005">
    <property type="protein sequence ID" value="GAA3704051.1"/>
    <property type="molecule type" value="Genomic_DNA"/>
</dbReference>
<proteinExistence type="predicted"/>
<dbReference type="Proteomes" id="UP001500051">
    <property type="component" value="Unassembled WGS sequence"/>
</dbReference>
<evidence type="ECO:0000313" key="3">
    <source>
        <dbReference type="Proteomes" id="UP001500051"/>
    </source>
</evidence>
<dbReference type="RefSeq" id="WP_344812374.1">
    <property type="nucleotide sequence ID" value="NZ_BAAAYX010000005.1"/>
</dbReference>
<reference evidence="3" key="1">
    <citation type="journal article" date="2019" name="Int. J. Syst. Evol. Microbiol.">
        <title>The Global Catalogue of Microorganisms (GCM) 10K type strain sequencing project: providing services to taxonomists for standard genome sequencing and annotation.</title>
        <authorList>
            <consortium name="The Broad Institute Genomics Platform"/>
            <consortium name="The Broad Institute Genome Sequencing Center for Infectious Disease"/>
            <person name="Wu L."/>
            <person name="Ma J."/>
        </authorList>
    </citation>
    <scope>NUCLEOTIDE SEQUENCE [LARGE SCALE GENOMIC DNA]</scope>
    <source>
        <strain evidence="3">JCM 16548</strain>
    </source>
</reference>
<keyword evidence="1" id="KW-0812">Transmembrane</keyword>
<protein>
    <recommendedName>
        <fullName evidence="4">PH domain-containing protein</fullName>
    </recommendedName>
</protein>
<sequence>MSSELDDRVPRSRPTAAVPVDQRGVRPWFTSGSPYEELGLPYDPTAPQQRVAKRRKRFVSRVISLVLTLAIMVGLYLWQREQFASSAPWVLYGIVVGVSLVFLLVAFLAWRQAKKILAGLGQGLALRLGRPGVEIAGAYVSWDDLQGLAVTKGKLGHGPQLTVTRTDGYSLSVPLDQLDVYPATLDSTARAYSGGRFGVDLTALEN</sequence>
<keyword evidence="1" id="KW-1133">Transmembrane helix</keyword>
<evidence type="ECO:0000313" key="2">
    <source>
        <dbReference type="EMBL" id="GAA3704051.1"/>
    </source>
</evidence>